<name>A0A2P2NGF9_RHIMU</name>
<protein>
    <submittedName>
        <fullName evidence="1">Uncharacterized protein</fullName>
    </submittedName>
</protein>
<reference evidence="1" key="1">
    <citation type="submission" date="2018-02" db="EMBL/GenBank/DDBJ databases">
        <title>Rhizophora mucronata_Transcriptome.</title>
        <authorList>
            <person name="Meera S.P."/>
            <person name="Sreeshan A."/>
            <person name="Augustine A."/>
        </authorList>
    </citation>
    <scope>NUCLEOTIDE SEQUENCE</scope>
    <source>
        <tissue evidence="1">Leaf</tissue>
    </source>
</reference>
<sequence>MKGNSRPDYLPPHKQPNISVFYTLNEIYSLLPE</sequence>
<proteinExistence type="predicted"/>
<evidence type="ECO:0000313" key="1">
    <source>
        <dbReference type="EMBL" id="MBX41490.1"/>
    </source>
</evidence>
<accession>A0A2P2NGF9</accession>
<dbReference type="AlphaFoldDB" id="A0A2P2NGF9"/>
<dbReference type="EMBL" id="GGEC01061006">
    <property type="protein sequence ID" value="MBX41490.1"/>
    <property type="molecule type" value="Transcribed_RNA"/>
</dbReference>
<organism evidence="1">
    <name type="scientific">Rhizophora mucronata</name>
    <name type="common">Asiatic mangrove</name>
    <dbReference type="NCBI Taxonomy" id="61149"/>
    <lineage>
        <taxon>Eukaryota</taxon>
        <taxon>Viridiplantae</taxon>
        <taxon>Streptophyta</taxon>
        <taxon>Embryophyta</taxon>
        <taxon>Tracheophyta</taxon>
        <taxon>Spermatophyta</taxon>
        <taxon>Magnoliopsida</taxon>
        <taxon>eudicotyledons</taxon>
        <taxon>Gunneridae</taxon>
        <taxon>Pentapetalae</taxon>
        <taxon>rosids</taxon>
        <taxon>fabids</taxon>
        <taxon>Malpighiales</taxon>
        <taxon>Rhizophoraceae</taxon>
        <taxon>Rhizophora</taxon>
    </lineage>
</organism>